<dbReference type="Proteomes" id="UP000037288">
    <property type="component" value="Unassembled WGS sequence"/>
</dbReference>
<evidence type="ECO:0000256" key="1">
    <source>
        <dbReference type="SAM" id="MobiDB-lite"/>
    </source>
</evidence>
<sequence length="347" mass="37599">MSSGRKTVTAFLTVIGALLLVILGLSVHWPRWAWAASAAVLVAVPLTATAVWGRRRDPIPRELTLEPDLPLPPLERREQRVRNVALPSDTEDYDFLFSATVRWYPNDVPSGAPLVNPGALAVDAVLGRARNITATRAPNRCTLVQHELNGDLGVMLLDSTGRVHAMAEDVVLTLTEQDRERLGKLSAVRKDEAVWEHERKHEQNKRAYLGEDVLKNTGSAVVWWLAKNDDKIDKAVADLGLLAQLSSAANNQDIPDHLRHLVPRPPADPEEDRGLSAADHFAEMLRAMGLGADDPRCALFVQRVVRAAAAADRTATAEDLRQRFAPAGSSEDGEEAPSGAAGAASAA</sequence>
<keyword evidence="2" id="KW-0812">Transmembrane</keyword>
<evidence type="ECO:0000313" key="3">
    <source>
        <dbReference type="EMBL" id="KNB49876.1"/>
    </source>
</evidence>
<feature type="compositionally biased region" description="Low complexity" evidence="1">
    <location>
        <begin position="336"/>
        <end position="347"/>
    </location>
</feature>
<accession>A0A0K9X9U5</accession>
<comment type="caution">
    <text evidence="3">The sequence shown here is derived from an EMBL/GenBank/DDBJ whole genome shotgun (WGS) entry which is preliminary data.</text>
</comment>
<dbReference type="RefSeq" id="WP_049718424.1">
    <property type="nucleotide sequence ID" value="NZ_LFXA01000017.1"/>
</dbReference>
<feature type="region of interest" description="Disordered" evidence="1">
    <location>
        <begin position="312"/>
        <end position="347"/>
    </location>
</feature>
<dbReference type="STRING" id="1678637.AC230_24315"/>
<dbReference type="PATRIC" id="fig|1678637.3.peg.5194"/>
<keyword evidence="2" id="KW-1133">Transmembrane helix</keyword>
<keyword evidence="4" id="KW-1185">Reference proteome</keyword>
<evidence type="ECO:0000256" key="2">
    <source>
        <dbReference type="SAM" id="Phobius"/>
    </source>
</evidence>
<gene>
    <name evidence="3" type="ORF">AC230_24315</name>
</gene>
<feature type="transmembrane region" description="Helical" evidence="2">
    <location>
        <begin position="7"/>
        <end position="26"/>
    </location>
</feature>
<dbReference type="EMBL" id="LFXA01000017">
    <property type="protein sequence ID" value="KNB49876.1"/>
    <property type="molecule type" value="Genomic_DNA"/>
</dbReference>
<protein>
    <submittedName>
        <fullName evidence="3">Uncharacterized protein</fullName>
    </submittedName>
</protein>
<reference evidence="4" key="1">
    <citation type="submission" date="2015-07" db="EMBL/GenBank/DDBJ databases">
        <title>Draft genome sequence of Streptomyces sp. CMAA 1322, a bacterium isolated from Caatinga biome, from dry forest semiarid of Brazil.</title>
        <authorList>
            <person name="Santos S.N."/>
            <person name="Gacesa R."/>
            <person name="Taketani R.G."/>
            <person name="Long P.F."/>
            <person name="Melo I.S."/>
        </authorList>
    </citation>
    <scope>NUCLEOTIDE SEQUENCE [LARGE SCALE GENOMIC DNA]</scope>
    <source>
        <strain evidence="4">CMAA 1322</strain>
    </source>
</reference>
<feature type="transmembrane region" description="Helical" evidence="2">
    <location>
        <begin position="32"/>
        <end position="53"/>
    </location>
</feature>
<name>A0A0K9X9U5_9ACTN</name>
<keyword evidence="2" id="KW-0472">Membrane</keyword>
<proteinExistence type="predicted"/>
<organism evidence="3 4">
    <name type="scientific">Streptomyces caatingaensis</name>
    <dbReference type="NCBI Taxonomy" id="1678637"/>
    <lineage>
        <taxon>Bacteria</taxon>
        <taxon>Bacillati</taxon>
        <taxon>Actinomycetota</taxon>
        <taxon>Actinomycetes</taxon>
        <taxon>Kitasatosporales</taxon>
        <taxon>Streptomycetaceae</taxon>
        <taxon>Streptomyces</taxon>
    </lineage>
</organism>
<dbReference type="AlphaFoldDB" id="A0A0K9X9U5"/>
<evidence type="ECO:0000313" key="4">
    <source>
        <dbReference type="Proteomes" id="UP000037288"/>
    </source>
</evidence>